<proteinExistence type="inferred from homology"/>
<organism evidence="3 4">
    <name type="scientific">Phyllobacterium sophorae</name>
    <dbReference type="NCBI Taxonomy" id="1520277"/>
    <lineage>
        <taxon>Bacteria</taxon>
        <taxon>Pseudomonadati</taxon>
        <taxon>Pseudomonadota</taxon>
        <taxon>Alphaproteobacteria</taxon>
        <taxon>Hyphomicrobiales</taxon>
        <taxon>Phyllobacteriaceae</taxon>
        <taxon>Phyllobacterium</taxon>
    </lineage>
</organism>
<evidence type="ECO:0000256" key="1">
    <source>
        <dbReference type="ARBA" id="ARBA00009981"/>
    </source>
</evidence>
<feature type="region of interest" description="Disordered" evidence="2">
    <location>
        <begin position="61"/>
        <end position="82"/>
    </location>
</feature>
<dbReference type="OrthoDB" id="7998884at2"/>
<evidence type="ECO:0000313" key="3">
    <source>
        <dbReference type="EMBL" id="PSH55266.1"/>
    </source>
</evidence>
<evidence type="ECO:0000313" key="4">
    <source>
        <dbReference type="Proteomes" id="UP000241764"/>
    </source>
</evidence>
<protein>
    <submittedName>
        <fullName evidence="3">Prevent-host-death family protein</fullName>
    </submittedName>
</protein>
<dbReference type="EMBL" id="PGGM01000032">
    <property type="protein sequence ID" value="PSH55266.1"/>
    <property type="molecule type" value="Genomic_DNA"/>
</dbReference>
<keyword evidence="4" id="KW-1185">Reference proteome</keyword>
<dbReference type="Gene3D" id="3.40.1620.10">
    <property type="entry name" value="YefM-like domain"/>
    <property type="match status" value="1"/>
</dbReference>
<dbReference type="InterPro" id="IPR036165">
    <property type="entry name" value="YefM-like_sf"/>
</dbReference>
<accession>A0A2P7AM40</accession>
<dbReference type="AlphaFoldDB" id="A0A2P7AM40"/>
<evidence type="ECO:0000256" key="2">
    <source>
        <dbReference type="SAM" id="MobiDB-lite"/>
    </source>
</evidence>
<name>A0A2P7AM40_9HYPH</name>
<reference evidence="4" key="1">
    <citation type="submission" date="2017-11" db="EMBL/GenBank/DDBJ databases">
        <authorList>
            <person name="Kuznetsova I."/>
            <person name="Sazanova A."/>
            <person name="Chirak E."/>
            <person name="Safronova V."/>
            <person name="Willems A."/>
        </authorList>
    </citation>
    <scope>NUCLEOTIDE SEQUENCE [LARGE SCALE GENOMIC DNA]</scope>
    <source>
        <strain evidence="4">CCBAU 03422</strain>
    </source>
</reference>
<dbReference type="RefSeq" id="WP_106667807.1">
    <property type="nucleotide sequence ID" value="NZ_PGGM01000032.1"/>
</dbReference>
<dbReference type="SUPFAM" id="SSF143120">
    <property type="entry name" value="YefM-like"/>
    <property type="match status" value="1"/>
</dbReference>
<comment type="caution">
    <text evidence="3">The sequence shown here is derived from an EMBL/GenBank/DDBJ whole genome shotgun (WGS) entry which is preliminary data.</text>
</comment>
<comment type="similarity">
    <text evidence="1">Belongs to the phD/YefM antitoxin family.</text>
</comment>
<dbReference type="Proteomes" id="UP000241764">
    <property type="component" value="Unassembled WGS sequence"/>
</dbReference>
<gene>
    <name evidence="3" type="ORF">CU103_30800</name>
</gene>
<sequence>MKICVEIAEAAERLEELIDLALRDDEVTICRDGHPVAAMTAIPIADHGTIDDVFALMAQGRPTTSGQTSNHDEFYDENGLPQ</sequence>